<evidence type="ECO:0000256" key="1">
    <source>
        <dbReference type="ARBA" id="ARBA00004123"/>
    </source>
</evidence>
<dbReference type="GO" id="GO:0071013">
    <property type="term" value="C:catalytic step 2 spliceosome"/>
    <property type="evidence" value="ECO:0007669"/>
    <property type="project" value="TreeGrafter"/>
</dbReference>
<sequence>MKSNQIVLSNQENKITTTSKENKIEPIKKKQIILEEEAYLLGMNKIIQRDFCPDLESIREQTKDYQDFIESTQTEPNLFDLCGIESDDIIDSNGKTINTNLNLNKYLAKYTSQDNQSFAEIFEKMNQDALKRRKILSSKKDSNGELLLKDSLDETHLLTDYPEAKQTIQEISNAKTKKICYKNTRLENEFIENQLRTPKTPISPLTPTEYQQQYKGKTEEQEGDKKKNLDYIATPSPYIGSGEELDTPFITWGTISSTPQRIESPQINHPQIFQHSNFHLAKPTQREKVAESLTSKITNNSNKKKLTQNHMPLFKSPQILSSLRKTPSTIDTKVPSSPIIHNLATMSPAGLKLMMKLGKNSTPIQNSIKNLTPNRNLNFNPNSIKDLTPKRNLNSNQNSNQNSIKNPNQNSIKNPNQISIAQLKLQKNSTPLLVKVKKRKSPLSSNQSTQNSIPKNFSNQNFQKEKIPSYSLNVPKRKESITDGLLKN</sequence>
<dbReference type="OrthoDB" id="19679at2759"/>
<dbReference type="PANTHER" id="PTHR12940">
    <property type="entry name" value="ES-2 PROTEIN - RELATED"/>
    <property type="match status" value="1"/>
</dbReference>
<accession>A0A9Q0LNE7</accession>
<evidence type="ECO:0000256" key="3">
    <source>
        <dbReference type="ARBA" id="ARBA00023242"/>
    </source>
</evidence>
<evidence type="ECO:0000313" key="5">
    <source>
        <dbReference type="EMBL" id="KAJ5076023.1"/>
    </source>
</evidence>
<feature type="region of interest" description="Disordered" evidence="4">
    <location>
        <begin position="369"/>
        <end position="414"/>
    </location>
</feature>
<keyword evidence="6" id="KW-1185">Reference proteome</keyword>
<evidence type="ECO:0000313" key="6">
    <source>
        <dbReference type="Proteomes" id="UP001149090"/>
    </source>
</evidence>
<dbReference type="InterPro" id="IPR019148">
    <property type="entry name" value="Nuclear_protein_DGCR14_ESS-2"/>
</dbReference>
<dbReference type="EMBL" id="JAPDFW010000063">
    <property type="protein sequence ID" value="KAJ5076023.1"/>
    <property type="molecule type" value="Genomic_DNA"/>
</dbReference>
<protein>
    <submittedName>
        <fullName evidence="5">Es-2 protein - related</fullName>
    </submittedName>
</protein>
<proteinExistence type="inferred from homology"/>
<feature type="compositionally biased region" description="Low complexity" evidence="4">
    <location>
        <begin position="394"/>
        <end position="414"/>
    </location>
</feature>
<comment type="subcellular location">
    <subcellularLocation>
        <location evidence="1">Nucleus</location>
    </subcellularLocation>
</comment>
<feature type="region of interest" description="Disordered" evidence="4">
    <location>
        <begin position="193"/>
        <end position="225"/>
    </location>
</feature>
<comment type="caution">
    <text evidence="5">The sequence shown here is derived from an EMBL/GenBank/DDBJ whole genome shotgun (WGS) entry which is preliminary data.</text>
</comment>
<dbReference type="PANTHER" id="PTHR12940:SF0">
    <property type="entry name" value="SPLICING FACTOR ESS-2 HOMOLOG"/>
    <property type="match status" value="1"/>
</dbReference>
<feature type="compositionally biased region" description="Basic and acidic residues" evidence="4">
    <location>
        <begin position="216"/>
        <end position="225"/>
    </location>
</feature>
<evidence type="ECO:0000256" key="4">
    <source>
        <dbReference type="SAM" id="MobiDB-lite"/>
    </source>
</evidence>
<keyword evidence="3" id="KW-0539">Nucleus</keyword>
<dbReference type="Proteomes" id="UP001149090">
    <property type="component" value="Unassembled WGS sequence"/>
</dbReference>
<name>A0A9Q0LNE7_ANAIG</name>
<gene>
    <name evidence="5" type="ORF">M0811_06885</name>
</gene>
<feature type="region of interest" description="Disordered" evidence="4">
    <location>
        <begin position="436"/>
        <end position="474"/>
    </location>
</feature>
<feature type="compositionally biased region" description="Polar residues" evidence="4">
    <location>
        <begin position="442"/>
        <end position="462"/>
    </location>
</feature>
<comment type="similarity">
    <text evidence="2">Belongs to the ESS2 family.</text>
</comment>
<reference evidence="5" key="1">
    <citation type="submission" date="2022-10" db="EMBL/GenBank/DDBJ databases">
        <title>Novel sulphate-reducing endosymbionts in the free-living metamonad Anaeramoeba.</title>
        <authorList>
            <person name="Jerlstrom-Hultqvist J."/>
            <person name="Cepicka I."/>
            <person name="Gallot-Lavallee L."/>
            <person name="Salas-Leiva D."/>
            <person name="Curtis B.A."/>
            <person name="Zahonova K."/>
            <person name="Pipaliya S."/>
            <person name="Dacks J."/>
            <person name="Roger A.J."/>
        </authorList>
    </citation>
    <scope>NUCLEOTIDE SEQUENCE</scope>
    <source>
        <strain evidence="5">BMAN</strain>
    </source>
</reference>
<dbReference type="Pfam" id="PF09751">
    <property type="entry name" value="Es2"/>
    <property type="match status" value="3"/>
</dbReference>
<dbReference type="AlphaFoldDB" id="A0A9Q0LNE7"/>
<feature type="compositionally biased region" description="Polar residues" evidence="4">
    <location>
        <begin position="203"/>
        <end position="215"/>
    </location>
</feature>
<organism evidence="5 6">
    <name type="scientific">Anaeramoeba ignava</name>
    <name type="common">Anaerobic marine amoeba</name>
    <dbReference type="NCBI Taxonomy" id="1746090"/>
    <lineage>
        <taxon>Eukaryota</taxon>
        <taxon>Metamonada</taxon>
        <taxon>Anaeramoebidae</taxon>
        <taxon>Anaeramoeba</taxon>
    </lineage>
</organism>
<feature type="compositionally biased region" description="Polar residues" evidence="4">
    <location>
        <begin position="369"/>
        <end position="385"/>
    </location>
</feature>
<evidence type="ECO:0000256" key="2">
    <source>
        <dbReference type="ARBA" id="ARBA00009072"/>
    </source>
</evidence>